<protein>
    <submittedName>
        <fullName evidence="3">Glycosyltransferase EpsE</fullName>
    </submittedName>
</protein>
<reference evidence="2 5" key="1">
    <citation type="submission" date="2019-07" db="EMBL/GenBank/DDBJ databases">
        <title>antibiotic susceptibility of plant-derived lactic acid bacteria.</title>
        <authorList>
            <person name="Sugiyama M."/>
            <person name="Noda M."/>
        </authorList>
    </citation>
    <scope>NUCLEOTIDE SEQUENCE [LARGE SCALE GENOMIC DNA]</scope>
    <source>
        <strain evidence="2 5">15-1A</strain>
    </source>
</reference>
<dbReference type="AlphaFoldDB" id="A0AAI8WCM3"/>
<accession>A0AAI8WCM3</accession>
<evidence type="ECO:0000313" key="4">
    <source>
        <dbReference type="Proteomes" id="UP000321175"/>
    </source>
</evidence>
<dbReference type="Pfam" id="PF00535">
    <property type="entry name" value="Glycos_transf_2"/>
    <property type="match status" value="1"/>
</dbReference>
<dbReference type="PANTHER" id="PTHR22916:SF3">
    <property type="entry name" value="UDP-GLCNAC:BETAGAL BETA-1,3-N-ACETYLGLUCOSAMINYLTRANSFERASE-LIKE PROTEIN 1"/>
    <property type="match status" value="1"/>
</dbReference>
<dbReference type="InterPro" id="IPR029044">
    <property type="entry name" value="Nucleotide-diphossugar_trans"/>
</dbReference>
<dbReference type="InterPro" id="IPR001173">
    <property type="entry name" value="Glyco_trans_2-like"/>
</dbReference>
<evidence type="ECO:0000313" key="2">
    <source>
        <dbReference type="EMBL" id="BBM13599.1"/>
    </source>
</evidence>
<keyword evidence="4" id="KW-1185">Reference proteome</keyword>
<name>A0AAI8WCM3_ENTMU</name>
<dbReference type="EMBL" id="AP019810">
    <property type="protein sequence ID" value="BBM13599.1"/>
    <property type="molecule type" value="Genomic_DNA"/>
</dbReference>
<organism evidence="2 5">
    <name type="scientific">Enterococcus mundtii</name>
    <dbReference type="NCBI Taxonomy" id="53346"/>
    <lineage>
        <taxon>Bacteria</taxon>
        <taxon>Bacillati</taxon>
        <taxon>Bacillota</taxon>
        <taxon>Bacilli</taxon>
        <taxon>Lactobacillales</taxon>
        <taxon>Enterococcaceae</taxon>
        <taxon>Enterococcus</taxon>
    </lineage>
</organism>
<reference evidence="3 4" key="2">
    <citation type="submission" date="2019-07" db="EMBL/GenBank/DDBJ databases">
        <title>Whole genome shotgun sequence of Enterococcus mundtii NBRC 100490.</title>
        <authorList>
            <person name="Hosoyama A."/>
            <person name="Uohara A."/>
            <person name="Ohji S."/>
            <person name="Ichikawa N."/>
        </authorList>
    </citation>
    <scope>NUCLEOTIDE SEQUENCE [LARGE SCALE GENOMIC DNA]</scope>
    <source>
        <strain evidence="3 4">NBRC 100490</strain>
    </source>
</reference>
<dbReference type="CDD" id="cd00761">
    <property type="entry name" value="Glyco_tranf_GTA_type"/>
    <property type="match status" value="1"/>
</dbReference>
<proteinExistence type="predicted"/>
<gene>
    <name evidence="3" type="primary">epsE</name>
    <name evidence="2" type="ORF">EM151A_0357</name>
    <name evidence="3" type="ORF">EMU01_26700</name>
</gene>
<dbReference type="Gene3D" id="3.90.550.10">
    <property type="entry name" value="Spore Coat Polysaccharide Biosynthesis Protein SpsA, Chain A"/>
    <property type="match status" value="1"/>
</dbReference>
<evidence type="ECO:0000313" key="5">
    <source>
        <dbReference type="Proteomes" id="UP000509460"/>
    </source>
</evidence>
<dbReference type="Proteomes" id="UP000509460">
    <property type="component" value="Chromosome"/>
</dbReference>
<dbReference type="Proteomes" id="UP000321175">
    <property type="component" value="Unassembled WGS sequence"/>
</dbReference>
<dbReference type="RefSeq" id="WP_010735170.1">
    <property type="nucleotide sequence ID" value="NZ_AP019810.1"/>
</dbReference>
<dbReference type="GeneID" id="60999616"/>
<feature type="domain" description="Glycosyltransferase 2-like" evidence="1">
    <location>
        <begin position="3"/>
        <end position="160"/>
    </location>
</feature>
<dbReference type="PANTHER" id="PTHR22916">
    <property type="entry name" value="GLYCOSYLTRANSFERASE"/>
    <property type="match status" value="1"/>
</dbReference>
<evidence type="ECO:0000313" key="3">
    <source>
        <dbReference type="EMBL" id="GEL81526.1"/>
    </source>
</evidence>
<dbReference type="EMBL" id="BJWA01000027">
    <property type="protein sequence ID" value="GEL81526.1"/>
    <property type="molecule type" value="Genomic_DNA"/>
</dbReference>
<evidence type="ECO:0000259" key="1">
    <source>
        <dbReference type="Pfam" id="PF00535"/>
    </source>
</evidence>
<dbReference type="GO" id="GO:0016758">
    <property type="term" value="F:hexosyltransferase activity"/>
    <property type="evidence" value="ECO:0007669"/>
    <property type="project" value="UniProtKB-ARBA"/>
</dbReference>
<sequence length="263" mass="31359">MISVIVPTFNAEKSIKRAIDSILKQTYQNFEIIICDDCSTDGTWEILKELEETDSRIQIYQNEKNSKSAYTRNKAIKKSSGKYIMQLDDDDYCHEERMEKQVLFLDNHPEYDFVGSNAYLWDQDGIYGELIIKDKPEINDLLKTSPFINPSVMFRKEALESVQGYRVSKETVRGQDYDLYLRLYVNGFRGFNIQEKLVYYYQDKNYYNKISWENRIGEFKFRYRNFKKLKLSPTQYIYIIKPLIALIVPRRILSLKQSRRNRA</sequence>
<dbReference type="SUPFAM" id="SSF53448">
    <property type="entry name" value="Nucleotide-diphospho-sugar transferases"/>
    <property type="match status" value="1"/>
</dbReference>